<dbReference type="GO" id="GO:0046872">
    <property type="term" value="F:metal ion binding"/>
    <property type="evidence" value="ECO:0007669"/>
    <property type="project" value="UniProtKB-KW"/>
</dbReference>
<keyword evidence="9" id="KW-1185">Reference proteome</keyword>
<keyword evidence="3" id="KW-0479">Metal-binding</keyword>
<evidence type="ECO:0000256" key="3">
    <source>
        <dbReference type="ARBA" id="ARBA00022723"/>
    </source>
</evidence>
<dbReference type="Proteomes" id="UP000431080">
    <property type="component" value="Unassembled WGS sequence"/>
</dbReference>
<comment type="cofactor">
    <cofactor evidence="1">
        <name>Mn(2+)</name>
        <dbReference type="ChEBI" id="CHEBI:29035"/>
    </cofactor>
</comment>
<evidence type="ECO:0000256" key="5">
    <source>
        <dbReference type="ARBA" id="ARBA00022842"/>
    </source>
</evidence>
<evidence type="ECO:0000256" key="6">
    <source>
        <dbReference type="ARBA" id="ARBA00023211"/>
    </source>
</evidence>
<dbReference type="Pfam" id="PF00293">
    <property type="entry name" value="NUDIX"/>
    <property type="match status" value="1"/>
</dbReference>
<dbReference type="Gene3D" id="3.90.79.10">
    <property type="entry name" value="Nucleoside Triphosphate Pyrophosphohydrolase"/>
    <property type="match status" value="2"/>
</dbReference>
<keyword evidence="4" id="KW-0378">Hydrolase</keyword>
<dbReference type="GO" id="GO:0016818">
    <property type="term" value="F:hydrolase activity, acting on acid anhydrides, in phosphorus-containing anhydrides"/>
    <property type="evidence" value="ECO:0007669"/>
    <property type="project" value="InterPro"/>
</dbReference>
<dbReference type="CDD" id="cd18870">
    <property type="entry name" value="NUDIX_AcylCoAdiphos_Nudt19"/>
    <property type="match status" value="1"/>
</dbReference>
<evidence type="ECO:0000259" key="7">
    <source>
        <dbReference type="PROSITE" id="PS51462"/>
    </source>
</evidence>
<dbReference type="PROSITE" id="PS51462">
    <property type="entry name" value="NUDIX"/>
    <property type="match status" value="1"/>
</dbReference>
<evidence type="ECO:0000256" key="4">
    <source>
        <dbReference type="ARBA" id="ARBA00022801"/>
    </source>
</evidence>
<dbReference type="InterPro" id="IPR015797">
    <property type="entry name" value="NUDIX_hydrolase-like_dom_sf"/>
</dbReference>
<dbReference type="EMBL" id="WJIF01000010">
    <property type="protein sequence ID" value="MRG61210.1"/>
    <property type="molecule type" value="Genomic_DNA"/>
</dbReference>
<dbReference type="InterPro" id="IPR000086">
    <property type="entry name" value="NUDIX_hydrolase_dom"/>
</dbReference>
<comment type="caution">
    <text evidence="8">The sequence shown here is derived from an EMBL/GenBank/DDBJ whole genome shotgun (WGS) entry which is preliminary data.</text>
</comment>
<feature type="domain" description="Nudix hydrolase" evidence="7">
    <location>
        <begin position="13"/>
        <end position="157"/>
    </location>
</feature>
<dbReference type="RefSeq" id="WP_153685630.1">
    <property type="nucleotide sequence ID" value="NZ_WJIF01000010.1"/>
</dbReference>
<sequence>MDRDLESLTRATTRGFAATVVLLRDGELGVEVLLAERPRDGGSFAGAWVFPGGVVEPGDLDGDEPSSEAVARRTAARETEEEVGLVVEPDALVPFSRWTPPAGSPKHLVTTFFAARAPGGELRPAAAEVAEVEWLRPSDALDRHAAGALTLWPPTFVTLHGLQHAASVDEALDELRGGEVRPYVSRFTSHERTTLLWQEDAAFDPEAEHADHPAVPDEAPDAHGNRHRLMMDRLPWVYLNQF</sequence>
<name>A0A6I2FET4_9MICO</name>
<evidence type="ECO:0000313" key="9">
    <source>
        <dbReference type="Proteomes" id="UP000431080"/>
    </source>
</evidence>
<comment type="cofactor">
    <cofactor evidence="2">
        <name>Mg(2+)</name>
        <dbReference type="ChEBI" id="CHEBI:18420"/>
    </cofactor>
</comment>
<reference evidence="8 9" key="1">
    <citation type="submission" date="2019-10" db="EMBL/GenBank/DDBJ databases">
        <authorList>
            <person name="Nie G."/>
            <person name="Ming H."/>
            <person name="Yi B."/>
        </authorList>
    </citation>
    <scope>NUCLEOTIDE SEQUENCE [LARGE SCALE GENOMIC DNA]</scope>
    <source>
        <strain evidence="8 9">CFH 90414</strain>
    </source>
</reference>
<keyword evidence="6" id="KW-0464">Manganese</keyword>
<organism evidence="8 9">
    <name type="scientific">Agromyces agglutinans</name>
    <dbReference type="NCBI Taxonomy" id="2662258"/>
    <lineage>
        <taxon>Bacteria</taxon>
        <taxon>Bacillati</taxon>
        <taxon>Actinomycetota</taxon>
        <taxon>Actinomycetes</taxon>
        <taxon>Micrococcales</taxon>
        <taxon>Microbacteriaceae</taxon>
        <taxon>Agromyces</taxon>
    </lineage>
</organism>
<dbReference type="PANTHER" id="PTHR12318">
    <property type="entry name" value="TESTOSTERONE-REGULATED PROTEIN RP2"/>
    <property type="match status" value="1"/>
</dbReference>
<evidence type="ECO:0000313" key="8">
    <source>
        <dbReference type="EMBL" id="MRG61210.1"/>
    </source>
</evidence>
<evidence type="ECO:0000256" key="2">
    <source>
        <dbReference type="ARBA" id="ARBA00001946"/>
    </source>
</evidence>
<accession>A0A6I2FET4</accession>
<dbReference type="AlphaFoldDB" id="A0A6I2FET4"/>
<protein>
    <submittedName>
        <fullName evidence="8">NUDIX domain-containing protein</fullName>
    </submittedName>
</protein>
<dbReference type="SUPFAM" id="SSF55811">
    <property type="entry name" value="Nudix"/>
    <property type="match status" value="1"/>
</dbReference>
<dbReference type="InterPro" id="IPR039121">
    <property type="entry name" value="NUDT19"/>
</dbReference>
<proteinExistence type="predicted"/>
<gene>
    <name evidence="8" type="ORF">GE115_15250</name>
</gene>
<dbReference type="PANTHER" id="PTHR12318:SF0">
    <property type="entry name" value="ACYL-COENZYME A DIPHOSPHATASE NUDT19"/>
    <property type="match status" value="1"/>
</dbReference>
<keyword evidence="5" id="KW-0460">Magnesium</keyword>
<evidence type="ECO:0000256" key="1">
    <source>
        <dbReference type="ARBA" id="ARBA00001936"/>
    </source>
</evidence>